<accession>A0AAV7W6I6</accession>
<dbReference type="AlphaFoldDB" id="A0AAV7W6I6"/>
<comment type="caution">
    <text evidence="2">The sequence shown here is derived from an EMBL/GenBank/DDBJ whole genome shotgun (WGS) entry which is preliminary data.</text>
</comment>
<organism evidence="2 3">
    <name type="scientific">Pleurodeles waltl</name>
    <name type="common">Iberian ribbed newt</name>
    <dbReference type="NCBI Taxonomy" id="8319"/>
    <lineage>
        <taxon>Eukaryota</taxon>
        <taxon>Metazoa</taxon>
        <taxon>Chordata</taxon>
        <taxon>Craniata</taxon>
        <taxon>Vertebrata</taxon>
        <taxon>Euteleostomi</taxon>
        <taxon>Amphibia</taxon>
        <taxon>Batrachia</taxon>
        <taxon>Caudata</taxon>
        <taxon>Salamandroidea</taxon>
        <taxon>Salamandridae</taxon>
        <taxon>Pleurodelinae</taxon>
        <taxon>Pleurodeles</taxon>
    </lineage>
</organism>
<name>A0AAV7W6I6_PLEWA</name>
<proteinExistence type="predicted"/>
<dbReference type="Proteomes" id="UP001066276">
    <property type="component" value="Chromosome 1_2"/>
</dbReference>
<keyword evidence="3" id="KW-1185">Reference proteome</keyword>
<feature type="region of interest" description="Disordered" evidence="1">
    <location>
        <begin position="44"/>
        <end position="64"/>
    </location>
</feature>
<protein>
    <submittedName>
        <fullName evidence="2">Uncharacterized protein</fullName>
    </submittedName>
</protein>
<reference evidence="2" key="1">
    <citation type="journal article" date="2022" name="bioRxiv">
        <title>Sequencing and chromosome-scale assembly of the giantPleurodeles waltlgenome.</title>
        <authorList>
            <person name="Brown T."/>
            <person name="Elewa A."/>
            <person name="Iarovenko S."/>
            <person name="Subramanian E."/>
            <person name="Araus A.J."/>
            <person name="Petzold A."/>
            <person name="Susuki M."/>
            <person name="Suzuki K.-i.T."/>
            <person name="Hayashi T."/>
            <person name="Toyoda A."/>
            <person name="Oliveira C."/>
            <person name="Osipova E."/>
            <person name="Leigh N.D."/>
            <person name="Simon A."/>
            <person name="Yun M.H."/>
        </authorList>
    </citation>
    <scope>NUCLEOTIDE SEQUENCE</scope>
    <source>
        <strain evidence="2">20211129_DDA</strain>
        <tissue evidence="2">Liver</tissue>
    </source>
</reference>
<evidence type="ECO:0000256" key="1">
    <source>
        <dbReference type="SAM" id="MobiDB-lite"/>
    </source>
</evidence>
<evidence type="ECO:0000313" key="2">
    <source>
        <dbReference type="EMBL" id="KAJ1208437.1"/>
    </source>
</evidence>
<sequence>MWFWAQRCPLRSPISRLHPTLVMATARLGKERLLKEVLTWLAGGPTEESAQSQKTGPVEDRDEGKNLVTRSFMESLFASLQEDLQASKGELAQGLKDIHQDLTEVGNRALEDHESGQDEELEKLQQEVLRRSADHIAPNT</sequence>
<evidence type="ECO:0000313" key="3">
    <source>
        <dbReference type="Proteomes" id="UP001066276"/>
    </source>
</evidence>
<gene>
    <name evidence="2" type="ORF">NDU88_003823</name>
</gene>
<dbReference type="EMBL" id="JANPWB010000002">
    <property type="protein sequence ID" value="KAJ1208437.1"/>
    <property type="molecule type" value="Genomic_DNA"/>
</dbReference>